<evidence type="ECO:0000313" key="1">
    <source>
        <dbReference type="EMBL" id="KAK1394908.1"/>
    </source>
</evidence>
<organism evidence="1 2">
    <name type="scientific">Heracleum sosnowskyi</name>
    <dbReference type="NCBI Taxonomy" id="360622"/>
    <lineage>
        <taxon>Eukaryota</taxon>
        <taxon>Viridiplantae</taxon>
        <taxon>Streptophyta</taxon>
        <taxon>Embryophyta</taxon>
        <taxon>Tracheophyta</taxon>
        <taxon>Spermatophyta</taxon>
        <taxon>Magnoliopsida</taxon>
        <taxon>eudicotyledons</taxon>
        <taxon>Gunneridae</taxon>
        <taxon>Pentapetalae</taxon>
        <taxon>asterids</taxon>
        <taxon>campanulids</taxon>
        <taxon>Apiales</taxon>
        <taxon>Apiaceae</taxon>
        <taxon>Apioideae</taxon>
        <taxon>apioid superclade</taxon>
        <taxon>Tordylieae</taxon>
        <taxon>Tordyliinae</taxon>
        <taxon>Heracleum</taxon>
    </lineage>
</organism>
<dbReference type="Proteomes" id="UP001237642">
    <property type="component" value="Unassembled WGS sequence"/>
</dbReference>
<sequence>MLNLRSLVARHLTYDVSDNSRIFFWLDPWFEHKPLIDRFNPQIISISETSETLLETVYTEDRMVTGMIILEGQFVVASGISKPRQLLSLPFLSVPVHSLWKERNDRMHTPAHVCTSSQIRNQVQCTVRDRVASSMWFQKKVLKDPALIMDFSSFVFLP</sequence>
<accession>A0AAD8N4X2</accession>
<evidence type="ECO:0000313" key="2">
    <source>
        <dbReference type="Proteomes" id="UP001237642"/>
    </source>
</evidence>
<dbReference type="AlphaFoldDB" id="A0AAD8N4X2"/>
<comment type="caution">
    <text evidence="1">The sequence shown here is derived from an EMBL/GenBank/DDBJ whole genome shotgun (WGS) entry which is preliminary data.</text>
</comment>
<reference evidence="1" key="2">
    <citation type="submission" date="2023-05" db="EMBL/GenBank/DDBJ databases">
        <authorList>
            <person name="Schelkunov M.I."/>
        </authorList>
    </citation>
    <scope>NUCLEOTIDE SEQUENCE</scope>
    <source>
        <strain evidence="1">Hsosn_3</strain>
        <tissue evidence="1">Leaf</tissue>
    </source>
</reference>
<reference evidence="1" key="1">
    <citation type="submission" date="2023-02" db="EMBL/GenBank/DDBJ databases">
        <title>Genome of toxic invasive species Heracleum sosnowskyi carries increased number of genes despite the absence of recent whole-genome duplications.</title>
        <authorList>
            <person name="Schelkunov M."/>
            <person name="Shtratnikova V."/>
            <person name="Makarenko M."/>
            <person name="Klepikova A."/>
            <person name="Omelchenko D."/>
            <person name="Novikova G."/>
            <person name="Obukhova E."/>
            <person name="Bogdanov V."/>
            <person name="Penin A."/>
            <person name="Logacheva M."/>
        </authorList>
    </citation>
    <scope>NUCLEOTIDE SEQUENCE</scope>
    <source>
        <strain evidence="1">Hsosn_3</strain>
        <tissue evidence="1">Leaf</tissue>
    </source>
</reference>
<gene>
    <name evidence="1" type="ORF">POM88_013964</name>
</gene>
<proteinExistence type="predicted"/>
<keyword evidence="2" id="KW-1185">Reference proteome</keyword>
<protein>
    <submittedName>
        <fullName evidence="1">Uncharacterized protein</fullName>
    </submittedName>
</protein>
<dbReference type="EMBL" id="JAUIZM010000003">
    <property type="protein sequence ID" value="KAK1394908.1"/>
    <property type="molecule type" value="Genomic_DNA"/>
</dbReference>
<name>A0AAD8N4X2_9APIA</name>